<dbReference type="EMBL" id="NMQU01000026">
    <property type="protein sequence ID" value="OXM52482.1"/>
    <property type="molecule type" value="Genomic_DNA"/>
</dbReference>
<keyword evidence="4" id="KW-1185">Reference proteome</keyword>
<reference evidence="3 4" key="1">
    <citation type="submission" date="2017-07" db="EMBL/GenBank/DDBJ databases">
        <title>Amycolatopsis alba DSM 44262 Genome sequencing and assembly.</title>
        <authorList>
            <person name="Kaur N."/>
            <person name="Mayilraj S."/>
        </authorList>
    </citation>
    <scope>NUCLEOTIDE SEQUENCE [LARGE SCALE GENOMIC DNA]</scope>
    <source>
        <strain evidence="3 4">DSM 44262</strain>
    </source>
</reference>
<evidence type="ECO:0000259" key="2">
    <source>
        <dbReference type="Pfam" id="PF09369"/>
    </source>
</evidence>
<dbReference type="InterPro" id="IPR018973">
    <property type="entry name" value="MZB"/>
</dbReference>
<dbReference type="NCBIfam" id="NF038324">
    <property type="entry name" value="DrmB_fam"/>
    <property type="match status" value="1"/>
</dbReference>
<sequence>MTPPPSSRGRGSGGPARPRARKLGAVRRSQLVTTYGVGAMIAVENESFIVSGIDSWNIDDAPIINEGRLANAFPGIDFFRLPPAPDPEYGIDGVRVRRFPEFYSCPDCNALQSYKEFNCLPGRARCPDCDEDLVPSRFVLACDDGHIDDFPYWKWVHRGNALQSGFCGGKLTLKTEGSAASLRSVVVSCSCGVQSVSMEGAFRVKALKELGIRCEGRRPWLGGAKPQPCARHPRTMQRGSSSAWHPVMRSALSIPPWGEGIHQLLVQEKLLDAPESVIRWHFEQRPALLKRNKATVEEVVIIAREIAAQKAASAGAEAGSDDLYAGLREQEYKRLRNGNPERHSAERQDFICERPEGDIAPVRELGVVEIMLVKRLREVRALQGFTRGVAPLESEPDHRLAALHQSDINWLPAIEVKGEGVFLRLDEDRLQAWETKPEVIKQVEQMRLNHLALLRERTPADSKAKASGSPVSPRFVLLHTLAHVLINEWSLDGGYPASALRERLYANESMAGILLYTATSDSAGSLGGIVAQGDPKSLSETLRSALARASWCSNDPLCMESGASGADSVNLAACHACVLLPETSCELNNSFLDRTLLIGAPSGEVPGYFQASGV</sequence>
<dbReference type="RefSeq" id="WP_039794053.1">
    <property type="nucleotide sequence ID" value="NZ_KB913032.1"/>
</dbReference>
<protein>
    <submittedName>
        <fullName evidence="3">DUF1998 domain-containing protein</fullName>
    </submittedName>
</protein>
<feature type="domain" description="MrfA-like Zn-binding" evidence="2">
    <location>
        <begin position="481"/>
        <end position="578"/>
    </location>
</feature>
<name>A0A229S0L7_AMYAL</name>
<dbReference type="AlphaFoldDB" id="A0A229S0L7"/>
<accession>A0A229S0L7</accession>
<evidence type="ECO:0000256" key="1">
    <source>
        <dbReference type="SAM" id="MobiDB-lite"/>
    </source>
</evidence>
<organism evidence="3 4">
    <name type="scientific">Amycolatopsis alba DSM 44262</name>
    <dbReference type="NCBI Taxonomy" id="1125972"/>
    <lineage>
        <taxon>Bacteria</taxon>
        <taxon>Bacillati</taxon>
        <taxon>Actinomycetota</taxon>
        <taxon>Actinomycetes</taxon>
        <taxon>Pseudonocardiales</taxon>
        <taxon>Pseudonocardiaceae</taxon>
        <taxon>Amycolatopsis</taxon>
    </lineage>
</organism>
<gene>
    <name evidence="3" type="ORF">CFP75_09905</name>
</gene>
<evidence type="ECO:0000313" key="4">
    <source>
        <dbReference type="Proteomes" id="UP000215563"/>
    </source>
</evidence>
<dbReference type="InterPro" id="IPR047721">
    <property type="entry name" value="DrmB"/>
</dbReference>
<evidence type="ECO:0000313" key="3">
    <source>
        <dbReference type="EMBL" id="OXM52482.1"/>
    </source>
</evidence>
<dbReference type="OrthoDB" id="9134227at2"/>
<dbReference type="Pfam" id="PF09369">
    <property type="entry name" value="MZB"/>
    <property type="match status" value="1"/>
</dbReference>
<comment type="caution">
    <text evidence="3">The sequence shown here is derived from an EMBL/GenBank/DDBJ whole genome shotgun (WGS) entry which is preliminary data.</text>
</comment>
<proteinExistence type="predicted"/>
<feature type="region of interest" description="Disordered" evidence="1">
    <location>
        <begin position="1"/>
        <end position="23"/>
    </location>
</feature>
<dbReference type="Proteomes" id="UP000215563">
    <property type="component" value="Unassembled WGS sequence"/>
</dbReference>